<evidence type="ECO:0000313" key="2">
    <source>
        <dbReference type="Proteomes" id="UP000822688"/>
    </source>
</evidence>
<proteinExistence type="predicted"/>
<sequence>MACSLPRRMDPGNSLEISIMGSSILNPPTKSKKKEMVVRGSMPGRVVCGRHSGPLSLHCTGREVIAARSPASRAALRSNTAAASPSGQTAPVTPCLEWAGPPHAPAGPYPAPHVHTLLLPLGSQAVATPPRCWRCASQWNMYALD</sequence>
<gene>
    <name evidence="1" type="ORF">KC19_5G023600</name>
</gene>
<feature type="non-terminal residue" evidence="1">
    <location>
        <position position="145"/>
    </location>
</feature>
<comment type="caution">
    <text evidence="1">The sequence shown here is derived from an EMBL/GenBank/DDBJ whole genome shotgun (WGS) entry which is preliminary data.</text>
</comment>
<name>A0A8T0HZD6_CERPU</name>
<keyword evidence="2" id="KW-1185">Reference proteome</keyword>
<evidence type="ECO:0000313" key="1">
    <source>
        <dbReference type="EMBL" id="KAG0575688.1"/>
    </source>
</evidence>
<protein>
    <submittedName>
        <fullName evidence="1">Uncharacterized protein</fullName>
    </submittedName>
</protein>
<reference evidence="1" key="1">
    <citation type="submission" date="2020-06" db="EMBL/GenBank/DDBJ databases">
        <title>WGS assembly of Ceratodon purpureus strain R40.</title>
        <authorList>
            <person name="Carey S.B."/>
            <person name="Jenkins J."/>
            <person name="Shu S."/>
            <person name="Lovell J.T."/>
            <person name="Sreedasyam A."/>
            <person name="Maumus F."/>
            <person name="Tiley G.P."/>
            <person name="Fernandez-Pozo N."/>
            <person name="Barry K."/>
            <person name="Chen C."/>
            <person name="Wang M."/>
            <person name="Lipzen A."/>
            <person name="Daum C."/>
            <person name="Saski C.A."/>
            <person name="Payton A.C."/>
            <person name="Mcbreen J.C."/>
            <person name="Conrad R.E."/>
            <person name="Kollar L.M."/>
            <person name="Olsson S."/>
            <person name="Huttunen S."/>
            <person name="Landis J.B."/>
            <person name="Wickett N.J."/>
            <person name="Johnson M.G."/>
            <person name="Rensing S.A."/>
            <person name="Grimwood J."/>
            <person name="Schmutz J."/>
            <person name="Mcdaniel S.F."/>
        </authorList>
    </citation>
    <scope>NUCLEOTIDE SEQUENCE</scope>
    <source>
        <strain evidence="1">R40</strain>
    </source>
</reference>
<dbReference type="Proteomes" id="UP000822688">
    <property type="component" value="Chromosome 5"/>
</dbReference>
<dbReference type="AlphaFoldDB" id="A0A8T0HZD6"/>
<dbReference type="EMBL" id="CM026425">
    <property type="protein sequence ID" value="KAG0575688.1"/>
    <property type="molecule type" value="Genomic_DNA"/>
</dbReference>
<organism evidence="1 2">
    <name type="scientific">Ceratodon purpureus</name>
    <name type="common">Fire moss</name>
    <name type="synonym">Dicranum purpureum</name>
    <dbReference type="NCBI Taxonomy" id="3225"/>
    <lineage>
        <taxon>Eukaryota</taxon>
        <taxon>Viridiplantae</taxon>
        <taxon>Streptophyta</taxon>
        <taxon>Embryophyta</taxon>
        <taxon>Bryophyta</taxon>
        <taxon>Bryophytina</taxon>
        <taxon>Bryopsida</taxon>
        <taxon>Dicranidae</taxon>
        <taxon>Pseudoditrichales</taxon>
        <taxon>Ditrichaceae</taxon>
        <taxon>Ceratodon</taxon>
    </lineage>
</organism>
<accession>A0A8T0HZD6</accession>